<organism evidence="14 15">
    <name type="scientific">Chelativorans composti</name>
    <dbReference type="NCBI Taxonomy" id="768533"/>
    <lineage>
        <taxon>Bacteria</taxon>
        <taxon>Pseudomonadati</taxon>
        <taxon>Pseudomonadota</taxon>
        <taxon>Alphaproteobacteria</taxon>
        <taxon>Hyphomicrobiales</taxon>
        <taxon>Phyllobacteriaceae</taxon>
        <taxon>Chelativorans</taxon>
    </lineage>
</organism>
<evidence type="ECO:0000256" key="4">
    <source>
        <dbReference type="ARBA" id="ARBA00022763"/>
    </source>
</evidence>
<feature type="binding site" evidence="10">
    <location>
        <position position="224"/>
    </location>
    <ligand>
        <name>[4Fe-4S] cluster</name>
        <dbReference type="ChEBI" id="CHEBI:49883"/>
    </ligand>
</feature>
<dbReference type="Gene3D" id="1.10.1670.10">
    <property type="entry name" value="Helix-hairpin-Helix base-excision DNA repair enzymes (C-terminal)"/>
    <property type="match status" value="1"/>
</dbReference>
<dbReference type="Pfam" id="PF00730">
    <property type="entry name" value="HhH-GPD"/>
    <property type="match status" value="1"/>
</dbReference>
<evidence type="ECO:0000256" key="10">
    <source>
        <dbReference type="HAMAP-Rule" id="MF_00942"/>
    </source>
</evidence>
<evidence type="ECO:0000313" key="15">
    <source>
        <dbReference type="Proteomes" id="UP001597373"/>
    </source>
</evidence>
<keyword evidence="15" id="KW-1185">Reference proteome</keyword>
<name>A0ABW5DEI6_9HYPH</name>
<dbReference type="InterPro" id="IPR003265">
    <property type="entry name" value="HhH-GPD_domain"/>
</dbReference>
<keyword evidence="9 10" id="KW-0326">Glycosidase</keyword>
<keyword evidence="8 10" id="KW-0234">DNA repair</keyword>
<evidence type="ECO:0000256" key="8">
    <source>
        <dbReference type="ARBA" id="ARBA00023204"/>
    </source>
</evidence>
<dbReference type="PANTHER" id="PTHR10359:SF18">
    <property type="entry name" value="ENDONUCLEASE III"/>
    <property type="match status" value="1"/>
</dbReference>
<keyword evidence="10 14" id="KW-0456">Lyase</keyword>
<evidence type="ECO:0000256" key="11">
    <source>
        <dbReference type="SAM" id="MobiDB-lite"/>
    </source>
</evidence>
<dbReference type="InterPro" id="IPR000445">
    <property type="entry name" value="HhH_motif"/>
</dbReference>
<accession>A0ABW5DEI6</accession>
<dbReference type="Gene3D" id="1.10.340.30">
    <property type="entry name" value="Hypothetical protein, domain 2"/>
    <property type="match status" value="1"/>
</dbReference>
<comment type="function">
    <text evidence="10">DNA repair enzyme that has both DNA N-glycosylase activity and AP-lyase activity. The DNA N-glycosylase activity releases various damaged pyrimidines from DNA by cleaving the N-glycosidic bond, leaving an AP (apurinic/apyrimidinic) site. The AP-lyase activity cleaves the phosphodiester bond 3' to the AP site by a beta-elimination, leaving a 3'-terminal unsaturated sugar and a product with a terminal 5'-phosphate.</text>
</comment>
<evidence type="ECO:0000259" key="12">
    <source>
        <dbReference type="SMART" id="SM00278"/>
    </source>
</evidence>
<evidence type="ECO:0000256" key="2">
    <source>
        <dbReference type="ARBA" id="ARBA00022485"/>
    </source>
</evidence>
<dbReference type="RefSeq" id="WP_165277203.1">
    <property type="nucleotide sequence ID" value="NZ_BAABGS010000018.1"/>
</dbReference>
<evidence type="ECO:0000259" key="13">
    <source>
        <dbReference type="SMART" id="SM00478"/>
    </source>
</evidence>
<keyword evidence="14" id="KW-0255">Endonuclease</keyword>
<feature type="binding site" evidence="10">
    <location>
        <position position="234"/>
    </location>
    <ligand>
        <name>[4Fe-4S] cluster</name>
        <dbReference type="ChEBI" id="CHEBI:49883"/>
    </ligand>
</feature>
<feature type="binding site" evidence="10">
    <location>
        <position position="231"/>
    </location>
    <ligand>
        <name>[4Fe-4S] cluster</name>
        <dbReference type="ChEBI" id="CHEBI:49883"/>
    </ligand>
</feature>
<dbReference type="InterPro" id="IPR023170">
    <property type="entry name" value="HhH_base_excis_C"/>
</dbReference>
<dbReference type="SMART" id="SM00278">
    <property type="entry name" value="HhH1"/>
    <property type="match status" value="1"/>
</dbReference>
<sequence length="265" mass="29700">MEKPKPQTLPVNDSAPGAPQPSRATARRARPKSRLTAYTEDELDEIFRRFAVQRPEPKGELEHVNVFTLLVAVVLSAQATDAGVNKATRELFKVADTPEKMLALGEEKLGEYIRTIGLWRNKAKNVILLSEALIRDYGGEVPADRDELMKLPGVGRKTANVVLNMYFRQPTMAVDTHIFRVANRIRLAPGKNVDEVEEALLKVVPEKYLLHAHHWLILHGRYVCKARKPECTRCVIADICKSPEKTCDVPAPLVPWEESGLLPAK</sequence>
<comment type="similarity">
    <text evidence="1 10">Belongs to the Nth/MutY family.</text>
</comment>
<evidence type="ECO:0000256" key="3">
    <source>
        <dbReference type="ARBA" id="ARBA00022723"/>
    </source>
</evidence>
<dbReference type="Pfam" id="PF10576">
    <property type="entry name" value="EndIII_4Fe-2S"/>
    <property type="match status" value="1"/>
</dbReference>
<dbReference type="NCBIfam" id="TIGR01083">
    <property type="entry name" value="nth"/>
    <property type="match status" value="1"/>
</dbReference>
<evidence type="ECO:0000256" key="9">
    <source>
        <dbReference type="ARBA" id="ARBA00023295"/>
    </source>
</evidence>
<dbReference type="Proteomes" id="UP001597373">
    <property type="component" value="Unassembled WGS sequence"/>
</dbReference>
<feature type="region of interest" description="Disordered" evidence="11">
    <location>
        <begin position="1"/>
        <end position="35"/>
    </location>
</feature>
<dbReference type="EMBL" id="JBHUIR010000020">
    <property type="protein sequence ID" value="MFD2259493.1"/>
    <property type="molecule type" value="Genomic_DNA"/>
</dbReference>
<keyword evidence="4 10" id="KW-0227">DNA damage</keyword>
<keyword evidence="14" id="KW-0540">Nuclease</keyword>
<dbReference type="Pfam" id="PF00633">
    <property type="entry name" value="HHH"/>
    <property type="match status" value="1"/>
</dbReference>
<feature type="binding site" evidence="10">
    <location>
        <position position="240"/>
    </location>
    <ligand>
        <name>[4Fe-4S] cluster</name>
        <dbReference type="ChEBI" id="CHEBI:49883"/>
    </ligand>
</feature>
<reference evidence="15" key="1">
    <citation type="journal article" date="2019" name="Int. J. Syst. Evol. Microbiol.">
        <title>The Global Catalogue of Microorganisms (GCM) 10K type strain sequencing project: providing services to taxonomists for standard genome sequencing and annotation.</title>
        <authorList>
            <consortium name="The Broad Institute Genomics Platform"/>
            <consortium name="The Broad Institute Genome Sequencing Center for Infectious Disease"/>
            <person name="Wu L."/>
            <person name="Ma J."/>
        </authorList>
    </citation>
    <scope>NUCLEOTIDE SEQUENCE [LARGE SCALE GENOMIC DNA]</scope>
    <source>
        <strain evidence="15">KCTC 23707</strain>
    </source>
</reference>
<keyword evidence="10" id="KW-0238">DNA-binding</keyword>
<feature type="domain" description="HhH-GPD" evidence="13">
    <location>
        <begin position="75"/>
        <end position="222"/>
    </location>
</feature>
<dbReference type="HAMAP" id="MF_00942">
    <property type="entry name" value="Nth"/>
    <property type="match status" value="1"/>
</dbReference>
<dbReference type="PANTHER" id="PTHR10359">
    <property type="entry name" value="A/G-SPECIFIC ADENINE GLYCOSYLASE/ENDONUCLEASE III"/>
    <property type="match status" value="1"/>
</dbReference>
<comment type="catalytic activity">
    <reaction evidence="10">
        <text>2'-deoxyribonucleotide-(2'-deoxyribose 5'-phosphate)-2'-deoxyribonucleotide-DNA = a 3'-end 2'-deoxyribonucleotide-(2,3-dehydro-2,3-deoxyribose 5'-phosphate)-DNA + a 5'-end 5'-phospho-2'-deoxyribonucleoside-DNA + H(+)</text>
        <dbReference type="Rhea" id="RHEA:66592"/>
        <dbReference type="Rhea" id="RHEA-COMP:13180"/>
        <dbReference type="Rhea" id="RHEA-COMP:16897"/>
        <dbReference type="Rhea" id="RHEA-COMP:17067"/>
        <dbReference type="ChEBI" id="CHEBI:15378"/>
        <dbReference type="ChEBI" id="CHEBI:136412"/>
        <dbReference type="ChEBI" id="CHEBI:157695"/>
        <dbReference type="ChEBI" id="CHEBI:167181"/>
        <dbReference type="EC" id="4.2.99.18"/>
    </reaction>
</comment>
<comment type="caution">
    <text evidence="14">The sequence shown here is derived from an EMBL/GenBank/DDBJ whole genome shotgun (WGS) entry which is preliminary data.</text>
</comment>
<keyword evidence="3 10" id="KW-0479">Metal-binding</keyword>
<keyword evidence="7 10" id="KW-0411">Iron-sulfur</keyword>
<evidence type="ECO:0000256" key="6">
    <source>
        <dbReference type="ARBA" id="ARBA00023004"/>
    </source>
</evidence>
<dbReference type="InterPro" id="IPR005759">
    <property type="entry name" value="Nth"/>
</dbReference>
<keyword evidence="6 10" id="KW-0408">Iron</keyword>
<evidence type="ECO:0000256" key="1">
    <source>
        <dbReference type="ARBA" id="ARBA00008343"/>
    </source>
</evidence>
<evidence type="ECO:0000256" key="5">
    <source>
        <dbReference type="ARBA" id="ARBA00022801"/>
    </source>
</evidence>
<dbReference type="EC" id="4.2.99.18" evidence="10"/>
<evidence type="ECO:0000313" key="14">
    <source>
        <dbReference type="EMBL" id="MFD2259493.1"/>
    </source>
</evidence>
<dbReference type="InterPro" id="IPR011257">
    <property type="entry name" value="DNA_glycosylase"/>
</dbReference>
<feature type="domain" description="Helix-hairpin-helix DNA-binding motif class 1" evidence="12">
    <location>
        <begin position="146"/>
        <end position="165"/>
    </location>
</feature>
<keyword evidence="2 10" id="KW-0004">4Fe-4S</keyword>
<comment type="cofactor">
    <cofactor evidence="10">
        <name>[4Fe-4S] cluster</name>
        <dbReference type="ChEBI" id="CHEBI:49883"/>
    </cofactor>
    <text evidence="10">Binds 1 [4Fe-4S] cluster.</text>
</comment>
<dbReference type="GO" id="GO:0140078">
    <property type="term" value="F:class I DNA-(apurinic or apyrimidinic site) endonuclease activity"/>
    <property type="evidence" value="ECO:0007669"/>
    <property type="project" value="UniProtKB-EC"/>
</dbReference>
<evidence type="ECO:0000256" key="7">
    <source>
        <dbReference type="ARBA" id="ARBA00023014"/>
    </source>
</evidence>
<dbReference type="InterPro" id="IPR003651">
    <property type="entry name" value="Endonuclease3_FeS-loop_motif"/>
</dbReference>
<keyword evidence="5 10" id="KW-0378">Hydrolase</keyword>
<gene>
    <name evidence="10 14" type="primary">nth</name>
    <name evidence="14" type="ORF">ACFSMZ_06915</name>
</gene>
<dbReference type="InterPro" id="IPR003583">
    <property type="entry name" value="Hlx-hairpin-Hlx_DNA-bd_motif"/>
</dbReference>
<protein>
    <recommendedName>
        <fullName evidence="10">Endonuclease III</fullName>
        <ecNumber evidence="10">4.2.99.18</ecNumber>
    </recommendedName>
    <alternativeName>
        <fullName evidence="10">DNA-(apurinic or apyrimidinic site) lyase</fullName>
    </alternativeName>
</protein>
<dbReference type="SUPFAM" id="SSF48150">
    <property type="entry name" value="DNA-glycosylase"/>
    <property type="match status" value="1"/>
</dbReference>
<proteinExistence type="inferred from homology"/>
<dbReference type="SMART" id="SM00478">
    <property type="entry name" value="ENDO3c"/>
    <property type="match status" value="1"/>
</dbReference>
<dbReference type="CDD" id="cd00056">
    <property type="entry name" value="ENDO3c"/>
    <property type="match status" value="1"/>
</dbReference>